<dbReference type="Gene3D" id="3.10.50.10">
    <property type="match status" value="1"/>
</dbReference>
<feature type="domain" description="GH18" evidence="10">
    <location>
        <begin position="222"/>
        <end position="598"/>
    </location>
</feature>
<keyword evidence="3 6" id="KW-0378">Hydrolase</keyword>
<evidence type="ECO:0008006" key="13">
    <source>
        <dbReference type="Google" id="ProtNLM"/>
    </source>
</evidence>
<comment type="similarity">
    <text evidence="1">Belongs to the glycosyl hydrolase 18 family. Chitinase class II subfamily.</text>
</comment>
<keyword evidence="8" id="KW-0812">Transmembrane</keyword>
<feature type="transmembrane region" description="Helical" evidence="8">
    <location>
        <begin position="167"/>
        <end position="184"/>
    </location>
</feature>
<accession>A0ABP1RMB7</accession>
<dbReference type="InterPro" id="IPR001579">
    <property type="entry name" value="Glyco_hydro_18_chit_AS"/>
</dbReference>
<evidence type="ECO:0000256" key="3">
    <source>
        <dbReference type="ARBA" id="ARBA00022801"/>
    </source>
</evidence>
<dbReference type="InterPro" id="IPR001223">
    <property type="entry name" value="Glyco_hydro18_cat"/>
</dbReference>
<dbReference type="Pfam" id="PF00704">
    <property type="entry name" value="Glyco_hydro_18"/>
    <property type="match status" value="1"/>
</dbReference>
<keyword evidence="4" id="KW-1015">Disulfide bond</keyword>
<evidence type="ECO:0000256" key="5">
    <source>
        <dbReference type="ARBA" id="ARBA00023295"/>
    </source>
</evidence>
<keyword evidence="8" id="KW-0472">Membrane</keyword>
<dbReference type="InterPro" id="IPR036508">
    <property type="entry name" value="Chitin-bd_dom_sf"/>
</dbReference>
<evidence type="ECO:0000313" key="12">
    <source>
        <dbReference type="Proteomes" id="UP001642540"/>
    </source>
</evidence>
<dbReference type="Pfam" id="PF01607">
    <property type="entry name" value="CBM_14"/>
    <property type="match status" value="1"/>
</dbReference>
<dbReference type="PANTHER" id="PTHR11177">
    <property type="entry name" value="CHITINASE"/>
    <property type="match status" value="1"/>
</dbReference>
<feature type="domain" description="Chitin-binding type-2" evidence="9">
    <location>
        <begin position="765"/>
        <end position="823"/>
    </location>
</feature>
<keyword evidence="5 6" id="KW-0326">Glycosidase</keyword>
<dbReference type="Gene3D" id="3.20.20.80">
    <property type="entry name" value="Glycosidases"/>
    <property type="match status" value="1"/>
</dbReference>
<proteinExistence type="inferred from homology"/>
<evidence type="ECO:0000256" key="8">
    <source>
        <dbReference type="SAM" id="Phobius"/>
    </source>
</evidence>
<dbReference type="InterPro" id="IPR002557">
    <property type="entry name" value="Chitin-bd_dom"/>
</dbReference>
<dbReference type="PROSITE" id="PS50940">
    <property type="entry name" value="CHIT_BIND_II"/>
    <property type="match status" value="1"/>
</dbReference>
<dbReference type="Proteomes" id="UP001642540">
    <property type="component" value="Unassembled WGS sequence"/>
</dbReference>
<feature type="compositionally biased region" description="Low complexity" evidence="7">
    <location>
        <begin position="623"/>
        <end position="637"/>
    </location>
</feature>
<feature type="compositionally biased region" description="Low complexity" evidence="7">
    <location>
        <begin position="689"/>
        <end position="698"/>
    </location>
</feature>
<dbReference type="InterPro" id="IPR050314">
    <property type="entry name" value="Glycosyl_Hydrlase_18"/>
</dbReference>
<dbReference type="CDD" id="cd02872">
    <property type="entry name" value="GH18_chitolectin_chitotriosidase"/>
    <property type="match status" value="1"/>
</dbReference>
<feature type="transmembrane region" description="Helical" evidence="8">
    <location>
        <begin position="59"/>
        <end position="82"/>
    </location>
</feature>
<evidence type="ECO:0000259" key="10">
    <source>
        <dbReference type="PROSITE" id="PS51910"/>
    </source>
</evidence>
<name>A0ABP1RMB7_9HEXA</name>
<organism evidence="11 12">
    <name type="scientific">Orchesella dallaii</name>
    <dbReference type="NCBI Taxonomy" id="48710"/>
    <lineage>
        <taxon>Eukaryota</taxon>
        <taxon>Metazoa</taxon>
        <taxon>Ecdysozoa</taxon>
        <taxon>Arthropoda</taxon>
        <taxon>Hexapoda</taxon>
        <taxon>Collembola</taxon>
        <taxon>Entomobryomorpha</taxon>
        <taxon>Entomobryoidea</taxon>
        <taxon>Orchesellidae</taxon>
        <taxon>Orchesellinae</taxon>
        <taxon>Orchesella</taxon>
    </lineage>
</organism>
<dbReference type="SUPFAM" id="SSF54556">
    <property type="entry name" value="Chitinase insertion domain"/>
    <property type="match status" value="1"/>
</dbReference>
<dbReference type="SUPFAM" id="SSF51445">
    <property type="entry name" value="(Trans)glycosidases"/>
    <property type="match status" value="1"/>
</dbReference>
<dbReference type="Gene3D" id="2.170.140.10">
    <property type="entry name" value="Chitin binding domain"/>
    <property type="match status" value="1"/>
</dbReference>
<dbReference type="SUPFAM" id="SSF57625">
    <property type="entry name" value="Invertebrate chitin-binding proteins"/>
    <property type="match status" value="1"/>
</dbReference>
<evidence type="ECO:0000313" key="11">
    <source>
        <dbReference type="EMBL" id="CAL8130783.1"/>
    </source>
</evidence>
<dbReference type="InterPro" id="IPR017853">
    <property type="entry name" value="GH"/>
</dbReference>
<feature type="transmembrane region" description="Helical" evidence="8">
    <location>
        <begin position="191"/>
        <end position="212"/>
    </location>
</feature>
<feature type="compositionally biased region" description="Low complexity" evidence="7">
    <location>
        <begin position="751"/>
        <end position="766"/>
    </location>
</feature>
<keyword evidence="2" id="KW-0147">Chitin-binding</keyword>
<dbReference type="SMART" id="SM00494">
    <property type="entry name" value="ChtBD2"/>
    <property type="match status" value="1"/>
</dbReference>
<protein>
    <recommendedName>
        <fullName evidence="13">Chitinase</fullName>
    </recommendedName>
</protein>
<dbReference type="PROSITE" id="PS51910">
    <property type="entry name" value="GH18_2"/>
    <property type="match status" value="1"/>
</dbReference>
<feature type="region of interest" description="Disordered" evidence="7">
    <location>
        <begin position="621"/>
        <end position="773"/>
    </location>
</feature>
<feature type="transmembrane region" description="Helical" evidence="8">
    <location>
        <begin position="127"/>
        <end position="147"/>
    </location>
</feature>
<feature type="compositionally biased region" description="Low complexity" evidence="7">
    <location>
        <begin position="713"/>
        <end position="722"/>
    </location>
</feature>
<evidence type="ECO:0000256" key="1">
    <source>
        <dbReference type="ARBA" id="ARBA00009121"/>
    </source>
</evidence>
<sequence>MLVLSTRKIFFGWKVVLYGHLILVPLVLSMFSHHDNSMQCPEDDEKEYQICKNDHGNDLLVLVFGTLISLLGSAMALVASVIQEEREHFRNVYHANWNLISRLEQKYGNQLEANHQIRKSLKIYEYICAYSCLGSTILTFVFPVTIFHPADPFHRILEDVFGMSVSSYPKTTIFVGLVYGWLVFLVENTAIFVVISFQLPIFSSFIWINAIMPHQLVNDGGKKMVCYMGTWAMYRPGDGKFWPDDADPHLCTHLMYGFTKLENNVITVFDPWGDLKDEWGGGHNGYKRFTGLKEKNPDLKTLIAIGGWNEGSTKYSEMASNPSSRRTFVKSIVPFLEKYGFDGLDLDWEYPTQRGGKPEDRENFSDLVRELREEFDRVGRGYLLTAAVSPNTKTVEIGYEVPEIAQDLDFINVMCYDYHGFWDGHEFTGHNTPLYRHPKDETYEPFFNANDTVTYWLQAGLPKEKLIMGMALYGRGFTLARSEDHGLYAPTSGGIPQGPYTRQDGIWGYNEICEKFKEEPDQWKISINEHVKAPYAFNGRHWIGYEDVESIYYKAEYARNMDLGGAMVWSLETDDFKGKCHDEPYILLRTIVNTMNGGGMPSIPQRPEVIPEDSDYDNEIIEPEATTTRPPRTARPSRPSRRPATESPSGGDEPPKRTTRRPRPSRTTTQGPSTGDEPPKRTTRRPRPSRSTTQGPSTGDEPPKRTTRRPRPSRSTTQGPSTGDEPPKRTTRRPRPPRPPMTTEAYPDEQPSNPSGPAASPGNNNGKCTEEGIFPSGNCSGFYQCVRRGKGFHKIEQSCPAGTVFNPDIKTCDYPDSVDGCSARVRTADSYRRNGHGLAVAE</sequence>
<comment type="caution">
    <text evidence="11">The sequence shown here is derived from an EMBL/GenBank/DDBJ whole genome shotgun (WGS) entry which is preliminary data.</text>
</comment>
<feature type="transmembrane region" description="Helical" evidence="8">
    <location>
        <begin position="12"/>
        <end position="31"/>
    </location>
</feature>
<dbReference type="InterPro" id="IPR029070">
    <property type="entry name" value="Chitinase_insertion_sf"/>
</dbReference>
<gene>
    <name evidence="11" type="ORF">ODALV1_LOCUS23881</name>
</gene>
<keyword evidence="8" id="KW-1133">Transmembrane helix</keyword>
<evidence type="ECO:0000256" key="4">
    <source>
        <dbReference type="ARBA" id="ARBA00023157"/>
    </source>
</evidence>
<keyword evidence="12" id="KW-1185">Reference proteome</keyword>
<dbReference type="PANTHER" id="PTHR11177:SF360">
    <property type="entry name" value="CHITINASE 4-RELATED"/>
    <property type="match status" value="1"/>
</dbReference>
<dbReference type="SMART" id="SM00636">
    <property type="entry name" value="Glyco_18"/>
    <property type="match status" value="1"/>
</dbReference>
<dbReference type="InterPro" id="IPR011583">
    <property type="entry name" value="Chitinase_II/V-like_cat"/>
</dbReference>
<dbReference type="PROSITE" id="PS01095">
    <property type="entry name" value="GH18_1"/>
    <property type="match status" value="1"/>
</dbReference>
<reference evidence="11 12" key="1">
    <citation type="submission" date="2024-08" db="EMBL/GenBank/DDBJ databases">
        <authorList>
            <person name="Cucini C."/>
            <person name="Frati F."/>
        </authorList>
    </citation>
    <scope>NUCLEOTIDE SEQUENCE [LARGE SCALE GENOMIC DNA]</scope>
</reference>
<evidence type="ECO:0000256" key="7">
    <source>
        <dbReference type="SAM" id="MobiDB-lite"/>
    </source>
</evidence>
<dbReference type="EMBL" id="CAXLJM020000085">
    <property type="protein sequence ID" value="CAL8130783.1"/>
    <property type="molecule type" value="Genomic_DNA"/>
</dbReference>
<evidence type="ECO:0000256" key="2">
    <source>
        <dbReference type="ARBA" id="ARBA00022669"/>
    </source>
</evidence>
<evidence type="ECO:0000256" key="6">
    <source>
        <dbReference type="RuleBase" id="RU000489"/>
    </source>
</evidence>
<feature type="compositionally biased region" description="Low complexity" evidence="7">
    <location>
        <begin position="665"/>
        <end position="675"/>
    </location>
</feature>
<evidence type="ECO:0000259" key="9">
    <source>
        <dbReference type="PROSITE" id="PS50940"/>
    </source>
</evidence>